<evidence type="ECO:0000313" key="3">
    <source>
        <dbReference type="EMBL" id="GHF01346.1"/>
    </source>
</evidence>
<organism evidence="3 4">
    <name type="scientific">Thalassotalea profundi</name>
    <dbReference type="NCBI Taxonomy" id="2036687"/>
    <lineage>
        <taxon>Bacteria</taxon>
        <taxon>Pseudomonadati</taxon>
        <taxon>Pseudomonadota</taxon>
        <taxon>Gammaproteobacteria</taxon>
        <taxon>Alteromonadales</taxon>
        <taxon>Colwelliaceae</taxon>
        <taxon>Thalassotalea</taxon>
    </lineage>
</organism>
<reference evidence="4" key="1">
    <citation type="journal article" date="2019" name="Int. J. Syst. Evol. Microbiol.">
        <title>The Global Catalogue of Microorganisms (GCM) 10K type strain sequencing project: providing services to taxonomists for standard genome sequencing and annotation.</title>
        <authorList>
            <consortium name="The Broad Institute Genomics Platform"/>
            <consortium name="The Broad Institute Genome Sequencing Center for Infectious Disease"/>
            <person name="Wu L."/>
            <person name="Ma J."/>
        </authorList>
    </citation>
    <scope>NUCLEOTIDE SEQUENCE [LARGE SCALE GENOMIC DNA]</scope>
    <source>
        <strain evidence="4">CGMCC 1.15922</strain>
    </source>
</reference>
<dbReference type="SFLD" id="SFLDG00358">
    <property type="entry name" value="Main_(cytGST)"/>
    <property type="match status" value="1"/>
</dbReference>
<dbReference type="InterPro" id="IPR004045">
    <property type="entry name" value="Glutathione_S-Trfase_N"/>
</dbReference>
<gene>
    <name evidence="3" type="ORF">GCM10011501_33550</name>
</gene>
<dbReference type="PANTHER" id="PTHR44051">
    <property type="entry name" value="GLUTATHIONE S-TRANSFERASE-RELATED"/>
    <property type="match status" value="1"/>
</dbReference>
<feature type="domain" description="GST C-terminal" evidence="2">
    <location>
        <begin position="86"/>
        <end position="241"/>
    </location>
</feature>
<evidence type="ECO:0000259" key="2">
    <source>
        <dbReference type="PROSITE" id="PS50405"/>
    </source>
</evidence>
<dbReference type="RefSeq" id="WP_189379419.1">
    <property type="nucleotide sequence ID" value="NZ_BNAH01000017.1"/>
</dbReference>
<sequence>MLTLFTHFNVPCGHKVQLFLHELSLNYNIHPVNLRDSEHQSSWFLKLNPKAQIPVLLDDTTVICDSTEICIYLDHKFNKGKFFTENQLNYGAIQQWLDFIDHNIHHASSLLSWCIAVRPEMLKRDDWQIKQYINAIPCEDRQHRRTKALKLGINLPELSTSMTHYRLMLTKMARLLTQNNYLFGDEYSVADIVTLPYIERLVLLSFSSMWQEYPEILKWHKNMAKLKGYQTCFHDSYPPYFKERWLEYGDAAKEKLLNLDA</sequence>
<dbReference type="Pfam" id="PF00043">
    <property type="entry name" value="GST_C"/>
    <property type="match status" value="1"/>
</dbReference>
<dbReference type="InterPro" id="IPR036249">
    <property type="entry name" value="Thioredoxin-like_sf"/>
</dbReference>
<dbReference type="Pfam" id="PF13409">
    <property type="entry name" value="GST_N_2"/>
    <property type="match status" value="1"/>
</dbReference>
<proteinExistence type="predicted"/>
<accession>A0ABQ3J4V4</accession>
<dbReference type="Gene3D" id="1.20.1050.10">
    <property type="match status" value="1"/>
</dbReference>
<keyword evidence="4" id="KW-1185">Reference proteome</keyword>
<protein>
    <recommendedName>
        <fullName evidence="5">Glutathione S-transferase family protein</fullName>
    </recommendedName>
</protein>
<dbReference type="PROSITE" id="PS50404">
    <property type="entry name" value="GST_NTER"/>
    <property type="match status" value="1"/>
</dbReference>
<evidence type="ECO:0008006" key="5">
    <source>
        <dbReference type="Google" id="ProtNLM"/>
    </source>
</evidence>
<dbReference type="EMBL" id="BNAH01000017">
    <property type="protein sequence ID" value="GHF01346.1"/>
    <property type="molecule type" value="Genomic_DNA"/>
</dbReference>
<dbReference type="InterPro" id="IPR040079">
    <property type="entry name" value="Glutathione_S-Trfase"/>
</dbReference>
<evidence type="ECO:0000313" key="4">
    <source>
        <dbReference type="Proteomes" id="UP000626370"/>
    </source>
</evidence>
<dbReference type="InterPro" id="IPR036282">
    <property type="entry name" value="Glutathione-S-Trfase_C_sf"/>
</dbReference>
<dbReference type="PANTHER" id="PTHR44051:SF8">
    <property type="entry name" value="GLUTATHIONE S-TRANSFERASE GSTA"/>
    <property type="match status" value="1"/>
</dbReference>
<evidence type="ECO:0000259" key="1">
    <source>
        <dbReference type="PROSITE" id="PS50404"/>
    </source>
</evidence>
<dbReference type="SUPFAM" id="SSF52833">
    <property type="entry name" value="Thioredoxin-like"/>
    <property type="match status" value="1"/>
</dbReference>
<name>A0ABQ3J4V4_9GAMM</name>
<feature type="domain" description="GST N-terminal" evidence="1">
    <location>
        <begin position="1"/>
        <end position="81"/>
    </location>
</feature>
<dbReference type="PROSITE" id="PS50405">
    <property type="entry name" value="GST_CTER"/>
    <property type="match status" value="1"/>
</dbReference>
<dbReference type="SFLD" id="SFLDS00019">
    <property type="entry name" value="Glutathione_Transferase_(cytos"/>
    <property type="match status" value="1"/>
</dbReference>
<dbReference type="SUPFAM" id="SSF47616">
    <property type="entry name" value="GST C-terminal domain-like"/>
    <property type="match status" value="1"/>
</dbReference>
<dbReference type="Proteomes" id="UP000626370">
    <property type="component" value="Unassembled WGS sequence"/>
</dbReference>
<comment type="caution">
    <text evidence="3">The sequence shown here is derived from an EMBL/GenBank/DDBJ whole genome shotgun (WGS) entry which is preliminary data.</text>
</comment>
<dbReference type="InterPro" id="IPR004046">
    <property type="entry name" value="GST_C"/>
</dbReference>
<dbReference type="Gene3D" id="3.40.30.10">
    <property type="entry name" value="Glutaredoxin"/>
    <property type="match status" value="1"/>
</dbReference>
<dbReference type="InterPro" id="IPR010987">
    <property type="entry name" value="Glutathione-S-Trfase_C-like"/>
</dbReference>